<dbReference type="InterPro" id="IPR014962">
    <property type="entry name" value="YolD"/>
</dbReference>
<accession>A0A7W3XQX9</accession>
<dbReference type="RefSeq" id="WP_182535018.1">
    <property type="nucleotide sequence ID" value="NZ_JACJIP010000007.1"/>
</dbReference>
<dbReference type="Pfam" id="PF08863">
    <property type="entry name" value="YolD"/>
    <property type="match status" value="1"/>
</dbReference>
<dbReference type="EMBL" id="JACJIP010000007">
    <property type="protein sequence ID" value="MBA9085082.1"/>
    <property type="molecule type" value="Genomic_DNA"/>
</dbReference>
<protein>
    <submittedName>
        <fullName evidence="1">Uncharacterized protein</fullName>
    </submittedName>
</protein>
<gene>
    <name evidence="1" type="ORF">FHR92_001544</name>
</gene>
<evidence type="ECO:0000313" key="1">
    <source>
        <dbReference type="EMBL" id="MBA9085082.1"/>
    </source>
</evidence>
<comment type="caution">
    <text evidence="1">The sequence shown here is derived from an EMBL/GenBank/DDBJ whole genome shotgun (WGS) entry which is preliminary data.</text>
</comment>
<evidence type="ECO:0000313" key="2">
    <source>
        <dbReference type="Proteomes" id="UP000567067"/>
    </source>
</evidence>
<reference evidence="1 2" key="1">
    <citation type="submission" date="2020-08" db="EMBL/GenBank/DDBJ databases">
        <title>Genomic Encyclopedia of Type Strains, Phase III (KMG-III): the genomes of soil and plant-associated and newly described type strains.</title>
        <authorList>
            <person name="Whitman W."/>
        </authorList>
    </citation>
    <scope>NUCLEOTIDE SEQUENCE [LARGE SCALE GENOMIC DNA]</scope>
    <source>
        <strain evidence="1 2">CECT 8693</strain>
    </source>
</reference>
<sequence>MSSKLGDGLWEAKFILPEHREAIKSRRLEEKRKAWPVLDDQEIEILQQIFTKSYNEHRKITIRLFGEFDYREVTGGVTAVQTYATR</sequence>
<dbReference type="Proteomes" id="UP000567067">
    <property type="component" value="Unassembled WGS sequence"/>
</dbReference>
<name>A0A7W3XQX9_9BACL</name>
<keyword evidence="2" id="KW-1185">Reference proteome</keyword>
<proteinExistence type="predicted"/>
<dbReference type="AlphaFoldDB" id="A0A7W3XQX9"/>
<organism evidence="1 2">
    <name type="scientific">Fontibacillus solani</name>
    <dbReference type="NCBI Taxonomy" id="1572857"/>
    <lineage>
        <taxon>Bacteria</taxon>
        <taxon>Bacillati</taxon>
        <taxon>Bacillota</taxon>
        <taxon>Bacilli</taxon>
        <taxon>Bacillales</taxon>
        <taxon>Paenibacillaceae</taxon>
        <taxon>Fontibacillus</taxon>
    </lineage>
</organism>